<comment type="caution">
    <text evidence="2">The sequence shown here is derived from an EMBL/GenBank/DDBJ whole genome shotgun (WGS) entry which is preliminary data.</text>
</comment>
<name>A0A4Q9GWZ6_9MICO</name>
<organism evidence="2 3">
    <name type="scientific">Glaciihabitans arcticus</name>
    <dbReference type="NCBI Taxonomy" id="2668039"/>
    <lineage>
        <taxon>Bacteria</taxon>
        <taxon>Bacillati</taxon>
        <taxon>Actinomycetota</taxon>
        <taxon>Actinomycetes</taxon>
        <taxon>Micrococcales</taxon>
        <taxon>Microbacteriaceae</taxon>
        <taxon>Glaciihabitans</taxon>
    </lineage>
</organism>
<evidence type="ECO:0000313" key="2">
    <source>
        <dbReference type="EMBL" id="TBN57757.1"/>
    </source>
</evidence>
<accession>A0A4Q9GWZ6</accession>
<protein>
    <submittedName>
        <fullName evidence="2">DUF4166 domain-containing protein</fullName>
    </submittedName>
</protein>
<keyword evidence="3" id="KW-1185">Reference proteome</keyword>
<gene>
    <name evidence="2" type="ORF">EYE40_10360</name>
</gene>
<dbReference type="Pfam" id="PF13761">
    <property type="entry name" value="DUF4166"/>
    <property type="match status" value="1"/>
</dbReference>
<dbReference type="EMBL" id="SISG01000001">
    <property type="protein sequence ID" value="TBN57757.1"/>
    <property type="molecule type" value="Genomic_DNA"/>
</dbReference>
<dbReference type="InterPro" id="IPR025311">
    <property type="entry name" value="DUF4166"/>
</dbReference>
<dbReference type="AlphaFoldDB" id="A0A4Q9GWZ6"/>
<dbReference type="Proteomes" id="UP000294194">
    <property type="component" value="Unassembled WGS sequence"/>
</dbReference>
<proteinExistence type="predicted"/>
<feature type="domain" description="DUF4166" evidence="1">
    <location>
        <begin position="18"/>
        <end position="190"/>
    </location>
</feature>
<sequence length="201" mass="22708">MTEESVWQRALGDDIDRLSPGLRAYFALPPAGTVGRGTGVYEVAGSSRRWLRPVLAVLAWRRILFPEFGRGIPFTVTNTPAGDALRGWRTFDFPGRTRVMQDEMRIVGGALHDFLGRHSELEAQLELEVVEGALHLRTGRLWLNLGRLRVALPRLARIRLIEQSVENGQRVSAVLSSPVLGDWFEYTGDFRYEYVSNSDRL</sequence>
<evidence type="ECO:0000259" key="1">
    <source>
        <dbReference type="Pfam" id="PF13761"/>
    </source>
</evidence>
<evidence type="ECO:0000313" key="3">
    <source>
        <dbReference type="Proteomes" id="UP000294194"/>
    </source>
</evidence>
<reference evidence="3" key="1">
    <citation type="submission" date="2019-02" db="EMBL/GenBank/DDBJ databases">
        <title>Glaciihabitans arcticus sp. nov., a psychrotolerant bacterium isolated from polar soil.</title>
        <authorList>
            <person name="Dahal R.H."/>
        </authorList>
    </citation>
    <scope>NUCLEOTIDE SEQUENCE [LARGE SCALE GENOMIC DNA]</scope>
    <source>
        <strain evidence="3">RP-3-7</strain>
    </source>
</reference>
<dbReference type="RefSeq" id="WP_130981868.1">
    <property type="nucleotide sequence ID" value="NZ_SISG01000001.1"/>
</dbReference>